<name>A0ACC2SBE2_9FUNG</name>
<organism evidence="1 2">
    <name type="scientific">Entomophthora muscae</name>
    <dbReference type="NCBI Taxonomy" id="34485"/>
    <lineage>
        <taxon>Eukaryota</taxon>
        <taxon>Fungi</taxon>
        <taxon>Fungi incertae sedis</taxon>
        <taxon>Zoopagomycota</taxon>
        <taxon>Entomophthoromycotina</taxon>
        <taxon>Entomophthoromycetes</taxon>
        <taxon>Entomophthorales</taxon>
        <taxon>Entomophthoraceae</taxon>
        <taxon>Entomophthora</taxon>
    </lineage>
</organism>
<reference evidence="1" key="1">
    <citation type="submission" date="2022-04" db="EMBL/GenBank/DDBJ databases">
        <title>Genome of the entomopathogenic fungus Entomophthora muscae.</title>
        <authorList>
            <person name="Elya C."/>
            <person name="Lovett B.R."/>
            <person name="Lee E."/>
            <person name="Macias A.M."/>
            <person name="Hajek A.E."/>
            <person name="De Bivort B.L."/>
            <person name="Kasson M.T."/>
            <person name="De Fine Licht H.H."/>
            <person name="Stajich J.E."/>
        </authorList>
    </citation>
    <scope>NUCLEOTIDE SEQUENCE</scope>
    <source>
        <strain evidence="1">Berkeley</strain>
    </source>
</reference>
<dbReference type="EMBL" id="QTSX02005681">
    <property type="protein sequence ID" value="KAJ9059592.1"/>
    <property type="molecule type" value="Genomic_DNA"/>
</dbReference>
<accession>A0ACC2SBE2</accession>
<protein>
    <submittedName>
        <fullName evidence="1">Microtubule integrity protein mal3</fullName>
    </submittedName>
</protein>
<sequence length="290" mass="33155">MDKKAGRVELLMWLNELLQLSYTKLEEAGTGAAYCQILDSVYGDIPLTRVRFNATLEHEFITNYKILQQCFDKHKIKKEIPVQKLIKKQFADNYDFMSWMKRFWEQNYQGGVYNALELRNTKSRIGSRMQSPKPAVTSISNNPYGRAKQNPSQRTTKQRINSPVVHSNFGASPLLQRTHTNVTELMKNVTRIEGERDYYYTKLREVESLYNELLRSSPSPQVSKVLDRLQLILFSQETASERAALSPIPINSTASHENGISETLPNMLSAVNLDDALQLGAAEIDEVETF</sequence>
<dbReference type="Proteomes" id="UP001165960">
    <property type="component" value="Unassembled WGS sequence"/>
</dbReference>
<keyword evidence="2" id="KW-1185">Reference proteome</keyword>
<evidence type="ECO:0000313" key="1">
    <source>
        <dbReference type="EMBL" id="KAJ9059592.1"/>
    </source>
</evidence>
<gene>
    <name evidence="1" type="primary">BIM1_1</name>
    <name evidence="1" type="ORF">DSO57_1000553</name>
</gene>
<comment type="caution">
    <text evidence="1">The sequence shown here is derived from an EMBL/GenBank/DDBJ whole genome shotgun (WGS) entry which is preliminary data.</text>
</comment>
<evidence type="ECO:0000313" key="2">
    <source>
        <dbReference type="Proteomes" id="UP001165960"/>
    </source>
</evidence>
<proteinExistence type="predicted"/>